<dbReference type="SUPFAM" id="SSF53474">
    <property type="entry name" value="alpha/beta-Hydrolases"/>
    <property type="match status" value="1"/>
</dbReference>
<dbReference type="OrthoDB" id="408631at2759"/>
<organism evidence="4 5">
    <name type="scientific">Cylindrobasidium torrendii FP15055 ss-10</name>
    <dbReference type="NCBI Taxonomy" id="1314674"/>
    <lineage>
        <taxon>Eukaryota</taxon>
        <taxon>Fungi</taxon>
        <taxon>Dikarya</taxon>
        <taxon>Basidiomycota</taxon>
        <taxon>Agaricomycotina</taxon>
        <taxon>Agaricomycetes</taxon>
        <taxon>Agaricomycetidae</taxon>
        <taxon>Agaricales</taxon>
        <taxon>Marasmiineae</taxon>
        <taxon>Physalacriaceae</taxon>
        <taxon>Cylindrobasidium</taxon>
    </lineage>
</organism>
<dbReference type="InterPro" id="IPR013094">
    <property type="entry name" value="AB_hydrolase_3"/>
</dbReference>
<dbReference type="PANTHER" id="PTHR48081:SF26">
    <property type="entry name" value="ALPHA_BETA HYDROLASE FOLD-3 DOMAIN-CONTAINING PROTEIN"/>
    <property type="match status" value="1"/>
</dbReference>
<accession>A0A0D7BA20</accession>
<dbReference type="GO" id="GO:0016787">
    <property type="term" value="F:hydrolase activity"/>
    <property type="evidence" value="ECO:0007669"/>
    <property type="project" value="UniProtKB-KW"/>
</dbReference>
<keyword evidence="5" id="KW-1185">Reference proteome</keyword>
<reference evidence="4 5" key="1">
    <citation type="journal article" date="2015" name="Fungal Genet. Biol.">
        <title>Evolution of novel wood decay mechanisms in Agaricales revealed by the genome sequences of Fistulina hepatica and Cylindrobasidium torrendii.</title>
        <authorList>
            <person name="Floudas D."/>
            <person name="Held B.W."/>
            <person name="Riley R."/>
            <person name="Nagy L.G."/>
            <person name="Koehler G."/>
            <person name="Ransdell A.S."/>
            <person name="Younus H."/>
            <person name="Chow J."/>
            <person name="Chiniquy J."/>
            <person name="Lipzen A."/>
            <person name="Tritt A."/>
            <person name="Sun H."/>
            <person name="Haridas S."/>
            <person name="LaButti K."/>
            <person name="Ohm R.A."/>
            <person name="Kues U."/>
            <person name="Blanchette R.A."/>
            <person name="Grigoriev I.V."/>
            <person name="Minto R.E."/>
            <person name="Hibbett D.S."/>
        </authorList>
    </citation>
    <scope>NUCLEOTIDE SEQUENCE [LARGE SCALE GENOMIC DNA]</scope>
    <source>
        <strain evidence="4 5">FP15055 ss-10</strain>
    </source>
</reference>
<evidence type="ECO:0000256" key="2">
    <source>
        <dbReference type="SAM" id="MobiDB-lite"/>
    </source>
</evidence>
<evidence type="ECO:0000256" key="1">
    <source>
        <dbReference type="ARBA" id="ARBA00022801"/>
    </source>
</evidence>
<dbReference type="Pfam" id="PF07859">
    <property type="entry name" value="Abhydrolase_3"/>
    <property type="match status" value="1"/>
</dbReference>
<evidence type="ECO:0000259" key="3">
    <source>
        <dbReference type="Pfam" id="PF07859"/>
    </source>
</evidence>
<evidence type="ECO:0000313" key="5">
    <source>
        <dbReference type="Proteomes" id="UP000054007"/>
    </source>
</evidence>
<dbReference type="InterPro" id="IPR029058">
    <property type="entry name" value="AB_hydrolase_fold"/>
</dbReference>
<proteinExistence type="predicted"/>
<protein>
    <submittedName>
        <fullName evidence="4">Alpha/beta-hydrolase</fullName>
    </submittedName>
</protein>
<name>A0A0D7BA20_9AGAR</name>
<sequence length="598" mass="66519">MLIISYSTSHPAHKTEEQHPTAEDKLCCPHYKRLEALVDHYAHPGVAPPSARMHPGTQTNAPPIWKSWHSWKYAWFVAAKATQMTGDALMHSVWGPRKKSWNIQMTLMSALFRDAGKHTELMDVPSIRMFMGMSSATPSNADALVTPVTFTVRRRRLRGILTALDGVEDGTRELSGEWIVGKHTWQRLQSEWRAAQSGEETASRTPERVILYIHGGAYYVGSAEEKRVISVPLAQYTDSRVFSLNYRLAPETHFPGPLHDAVSAYFRLVDDLHIQPANIIISGDSAGGALSLALMLYLRDNEYPLPGGAILMSPWVDMTMSCPSWDFNAEYDVIPVFQSSDHMNPISCYLGEGMSQYLTHPYASPIFGDFTGLPPVLIHSGDSEVLVDEIALIAHRMELNGVKVRHEQYRDGVHVFQTFPFLKIWPLSFESMRAFVQETLPEAPEAFTDKAERNMENEIDTEKAVAVSSDGRVATTGKDGLEDAHPVASHADGEEASGCDTCGHGQTWAIGHHEDEEHVRISVKAPESGVVAPMSVAEAPLPRPRSDSAATWDELKRAADALRADEDVCYGLADSEMEARKMEEVEEQIDAAWHMWAM</sequence>
<dbReference type="PANTHER" id="PTHR48081">
    <property type="entry name" value="AB HYDROLASE SUPERFAMILY PROTEIN C4A8.06C"/>
    <property type="match status" value="1"/>
</dbReference>
<keyword evidence="1 4" id="KW-0378">Hydrolase</keyword>
<evidence type="ECO:0000313" key="4">
    <source>
        <dbReference type="EMBL" id="KIY67080.1"/>
    </source>
</evidence>
<dbReference type="AlphaFoldDB" id="A0A0D7BA20"/>
<dbReference type="EMBL" id="KN880535">
    <property type="protein sequence ID" value="KIY67080.1"/>
    <property type="molecule type" value="Genomic_DNA"/>
</dbReference>
<dbReference type="Proteomes" id="UP000054007">
    <property type="component" value="Unassembled WGS sequence"/>
</dbReference>
<dbReference type="STRING" id="1314674.A0A0D7BA20"/>
<feature type="region of interest" description="Disordered" evidence="2">
    <location>
        <begin position="465"/>
        <end position="498"/>
    </location>
</feature>
<gene>
    <name evidence="4" type="ORF">CYLTODRAFT_490927</name>
</gene>
<dbReference type="InterPro" id="IPR050300">
    <property type="entry name" value="GDXG_lipolytic_enzyme"/>
</dbReference>
<feature type="domain" description="Alpha/beta hydrolase fold-3" evidence="3">
    <location>
        <begin position="210"/>
        <end position="417"/>
    </location>
</feature>
<dbReference type="Gene3D" id="3.40.50.1820">
    <property type="entry name" value="alpha/beta hydrolase"/>
    <property type="match status" value="1"/>
</dbReference>